<dbReference type="CDD" id="cd01130">
    <property type="entry name" value="VirB11-like_ATPase"/>
    <property type="match status" value="1"/>
</dbReference>
<reference evidence="3" key="1">
    <citation type="journal article" date="2021" name="PeerJ">
        <title>Extensive microbial diversity within the chicken gut microbiome revealed by metagenomics and culture.</title>
        <authorList>
            <person name="Gilroy R."/>
            <person name="Ravi A."/>
            <person name="Getino M."/>
            <person name="Pursley I."/>
            <person name="Horton D.L."/>
            <person name="Alikhan N.F."/>
            <person name="Baker D."/>
            <person name="Gharbi K."/>
            <person name="Hall N."/>
            <person name="Watson M."/>
            <person name="Adriaenssens E.M."/>
            <person name="Foster-Nyarko E."/>
            <person name="Jarju S."/>
            <person name="Secka A."/>
            <person name="Antonio M."/>
            <person name="Oren A."/>
            <person name="Chaudhuri R.R."/>
            <person name="La Ragione R."/>
            <person name="Hildebrand F."/>
            <person name="Pallen M.J."/>
        </authorList>
    </citation>
    <scope>NUCLEOTIDE SEQUENCE</scope>
    <source>
        <strain evidence="3">ChiSxjej3B15-24422</strain>
    </source>
</reference>
<dbReference type="Proteomes" id="UP000824007">
    <property type="component" value="Unassembled WGS sequence"/>
</dbReference>
<protein>
    <submittedName>
        <fullName evidence="3">CpaF family protein</fullName>
    </submittedName>
</protein>
<evidence type="ECO:0000313" key="3">
    <source>
        <dbReference type="EMBL" id="HIY60347.1"/>
    </source>
</evidence>
<dbReference type="Pfam" id="PF00437">
    <property type="entry name" value="T2SSE"/>
    <property type="match status" value="1"/>
</dbReference>
<reference evidence="3" key="2">
    <citation type="submission" date="2021-04" db="EMBL/GenBank/DDBJ databases">
        <authorList>
            <person name="Gilroy R."/>
        </authorList>
    </citation>
    <scope>NUCLEOTIDE SEQUENCE</scope>
    <source>
        <strain evidence="3">ChiSxjej3B15-24422</strain>
    </source>
</reference>
<dbReference type="Gene3D" id="3.30.450.380">
    <property type="match status" value="1"/>
</dbReference>
<sequence>MEERKEEYQRIREEIRAQLLESMDFTRELSDEELQEAIAGSLRGRRLAGKLDIHERARMGKELFAALRGLDVLQELVEDEQVTEIMINGMEGIFVERAGRLFPWHRGFETKEKLQDVIQQIVAGCNRTVNEASPIVDARLKNGARVNVVLDPVALNGPVVTIRRFPDKPIGIRQLVESGSLTQEACRFLESLVKARYNIFISGGTGSGKTTFLNALAEFIPKDERLITIEDSAELQIRGIANLVRLETRNANIDGCRPVTIRDLIKTALRMRPDRIIIGEVRGAEAADLVGSALNCGHDGSMSTGHANSAADMLTRLETMMLMGMEIPLSAIRRQIASGVDIVVHLGRLRDKSRRVLQIAEVVGFEDGEIRLKPLFSFEETGKTGGRVEGTLVRKGELVHADKLRMAGIASAQQENGKGACAGLQEVCV</sequence>
<dbReference type="AlphaFoldDB" id="A0A9D1YSG0"/>
<comment type="caution">
    <text evidence="3">The sequence shown here is derived from an EMBL/GenBank/DDBJ whole genome shotgun (WGS) entry which is preliminary data.</text>
</comment>
<proteinExistence type="inferred from homology"/>
<name>A0A9D1YSG0_9FIRM</name>
<feature type="domain" description="Bacterial type II secretion system protein E" evidence="2">
    <location>
        <begin position="70"/>
        <end position="354"/>
    </location>
</feature>
<evidence type="ECO:0000259" key="2">
    <source>
        <dbReference type="Pfam" id="PF00437"/>
    </source>
</evidence>
<dbReference type="InterPro" id="IPR001482">
    <property type="entry name" value="T2SS/T4SS_dom"/>
</dbReference>
<dbReference type="PANTHER" id="PTHR30486">
    <property type="entry name" value="TWITCHING MOTILITY PROTEIN PILT"/>
    <property type="match status" value="1"/>
</dbReference>
<dbReference type="Gene3D" id="3.40.50.300">
    <property type="entry name" value="P-loop containing nucleotide triphosphate hydrolases"/>
    <property type="match status" value="1"/>
</dbReference>
<dbReference type="InterPro" id="IPR050921">
    <property type="entry name" value="T4SS_GSP_E_ATPase"/>
</dbReference>
<dbReference type="EMBL" id="DXDD01000086">
    <property type="protein sequence ID" value="HIY60347.1"/>
    <property type="molecule type" value="Genomic_DNA"/>
</dbReference>
<dbReference type="InterPro" id="IPR027417">
    <property type="entry name" value="P-loop_NTPase"/>
</dbReference>
<dbReference type="SUPFAM" id="SSF52540">
    <property type="entry name" value="P-loop containing nucleoside triphosphate hydrolases"/>
    <property type="match status" value="1"/>
</dbReference>
<accession>A0A9D1YSG0</accession>
<evidence type="ECO:0000256" key="1">
    <source>
        <dbReference type="ARBA" id="ARBA00006611"/>
    </source>
</evidence>
<dbReference type="GO" id="GO:0016887">
    <property type="term" value="F:ATP hydrolysis activity"/>
    <property type="evidence" value="ECO:0007669"/>
    <property type="project" value="InterPro"/>
</dbReference>
<organism evidence="3 4">
    <name type="scientific">Candidatus Eisenbergiella pullistercoris</name>
    <dbReference type="NCBI Taxonomy" id="2838555"/>
    <lineage>
        <taxon>Bacteria</taxon>
        <taxon>Bacillati</taxon>
        <taxon>Bacillota</taxon>
        <taxon>Clostridia</taxon>
        <taxon>Lachnospirales</taxon>
        <taxon>Lachnospiraceae</taxon>
        <taxon>Eisenbergiella</taxon>
    </lineage>
</organism>
<comment type="similarity">
    <text evidence="1">Belongs to the GSP E family.</text>
</comment>
<dbReference type="PANTHER" id="PTHR30486:SF6">
    <property type="entry name" value="TYPE IV PILUS RETRACTATION ATPASE PILT"/>
    <property type="match status" value="1"/>
</dbReference>
<evidence type="ECO:0000313" key="4">
    <source>
        <dbReference type="Proteomes" id="UP000824007"/>
    </source>
</evidence>
<gene>
    <name evidence="3" type="ORF">H9831_06690</name>
</gene>